<feature type="repeat" description="ANK" evidence="3">
    <location>
        <begin position="595"/>
        <end position="627"/>
    </location>
</feature>
<evidence type="ECO:0000256" key="1">
    <source>
        <dbReference type="ARBA" id="ARBA00022737"/>
    </source>
</evidence>
<feature type="repeat" description="ANK" evidence="3">
    <location>
        <begin position="163"/>
        <end position="195"/>
    </location>
</feature>
<evidence type="ECO:0000256" key="3">
    <source>
        <dbReference type="PROSITE-ProRule" id="PRU00023"/>
    </source>
</evidence>
<dbReference type="PANTHER" id="PTHR24198:SF165">
    <property type="entry name" value="ANKYRIN REPEAT-CONTAINING PROTEIN-RELATED"/>
    <property type="match status" value="1"/>
</dbReference>
<dbReference type="PROSITE" id="PS50088">
    <property type="entry name" value="ANK_REPEAT"/>
    <property type="match status" value="15"/>
</dbReference>
<feature type="repeat" description="ANK" evidence="3">
    <location>
        <begin position="229"/>
        <end position="261"/>
    </location>
</feature>
<reference evidence="5" key="1">
    <citation type="submission" date="2020-12" db="EMBL/GenBank/DDBJ databases">
        <title>Metabolic potential, ecology and presence of endohyphal bacteria is reflected in genomic diversity of Mucoromycotina.</title>
        <authorList>
            <person name="Muszewska A."/>
            <person name="Okrasinska A."/>
            <person name="Steczkiewicz K."/>
            <person name="Drgas O."/>
            <person name="Orlowska M."/>
            <person name="Perlinska-Lenart U."/>
            <person name="Aleksandrzak-Piekarczyk T."/>
            <person name="Szatraj K."/>
            <person name="Zielenkiewicz U."/>
            <person name="Pilsyk S."/>
            <person name="Malc E."/>
            <person name="Mieczkowski P."/>
            <person name="Kruszewska J.S."/>
            <person name="Biernat P."/>
            <person name="Pawlowska J."/>
        </authorList>
    </citation>
    <scope>NUCLEOTIDE SEQUENCE</scope>
    <source>
        <strain evidence="5">WA0000051536</strain>
    </source>
</reference>
<dbReference type="Gene3D" id="1.25.40.20">
    <property type="entry name" value="Ankyrin repeat-containing domain"/>
    <property type="match status" value="6"/>
</dbReference>
<dbReference type="OrthoDB" id="194358at2759"/>
<keyword evidence="2 3" id="KW-0040">ANK repeat</keyword>
<keyword evidence="6" id="KW-1185">Reference proteome</keyword>
<feature type="repeat" description="ANK" evidence="3">
    <location>
        <begin position="328"/>
        <end position="360"/>
    </location>
</feature>
<evidence type="ECO:0008006" key="7">
    <source>
        <dbReference type="Google" id="ProtNLM"/>
    </source>
</evidence>
<evidence type="ECO:0000256" key="4">
    <source>
        <dbReference type="SAM" id="MobiDB-lite"/>
    </source>
</evidence>
<dbReference type="SUPFAM" id="SSF48403">
    <property type="entry name" value="Ankyrin repeat"/>
    <property type="match status" value="2"/>
</dbReference>
<dbReference type="SMART" id="SM00248">
    <property type="entry name" value="ANK"/>
    <property type="match status" value="18"/>
</dbReference>
<dbReference type="InterPro" id="IPR002110">
    <property type="entry name" value="Ankyrin_rpt"/>
</dbReference>
<gene>
    <name evidence="5" type="ORF">INT44_003288</name>
</gene>
<feature type="repeat" description="ANK" evidence="3">
    <location>
        <begin position="628"/>
        <end position="660"/>
    </location>
</feature>
<dbReference type="PROSITE" id="PS50297">
    <property type="entry name" value="ANK_REP_REGION"/>
    <property type="match status" value="11"/>
</dbReference>
<evidence type="ECO:0000256" key="2">
    <source>
        <dbReference type="ARBA" id="ARBA00023043"/>
    </source>
</evidence>
<name>A0A8H7Q7P6_9FUNG</name>
<feature type="repeat" description="ANK" evidence="3">
    <location>
        <begin position="361"/>
        <end position="393"/>
    </location>
</feature>
<dbReference type="PRINTS" id="PR01415">
    <property type="entry name" value="ANKYRIN"/>
</dbReference>
<dbReference type="Proteomes" id="UP000612746">
    <property type="component" value="Unassembled WGS sequence"/>
</dbReference>
<feature type="region of interest" description="Disordered" evidence="4">
    <location>
        <begin position="766"/>
        <end position="809"/>
    </location>
</feature>
<feature type="repeat" description="ANK" evidence="3">
    <location>
        <begin position="196"/>
        <end position="228"/>
    </location>
</feature>
<dbReference type="Pfam" id="PF12796">
    <property type="entry name" value="Ank_2"/>
    <property type="match status" value="5"/>
</dbReference>
<feature type="repeat" description="ANK" evidence="3">
    <location>
        <begin position="97"/>
        <end position="129"/>
    </location>
</feature>
<keyword evidence="1" id="KW-0677">Repeat</keyword>
<dbReference type="InterPro" id="IPR036770">
    <property type="entry name" value="Ankyrin_rpt-contain_sf"/>
</dbReference>
<feature type="repeat" description="ANK" evidence="3">
    <location>
        <begin position="69"/>
        <end position="96"/>
    </location>
</feature>
<dbReference type="Pfam" id="PF00023">
    <property type="entry name" value="Ank"/>
    <property type="match status" value="2"/>
</dbReference>
<accession>A0A8H7Q7P6</accession>
<sequence length="1470" mass="164478">MNDTLILQDIDNNFFLSQSLAKEHPDFDSDHFSYNSEDDIYEGARIVETRSGYWASIAGSVWLTWTIDLHLAVELGVEELTASLLKRGANVDYKNTWGQTPLHIASEKDNDVLIPLLLDYNAHVEARDIDFQTPLHLAAYWGNDSVVSLLLKRKANVSSTDKSGHTPLHLATQRGFKEVATILLQFGADVNKTDNEGWSALHIAAHLGYDELATILCNKKANVNQTTNQGQTPLYLASDRGDLKMVCLLLDLSADPEKADVNGWTPLYIASKYAHLDIISALLEYNENTNARDAHLQSSLNEAMEDGNIHTVSTLLQNRANHITKTDSNNNVLHIDAEHNYLEAMKTVLAHGANVNAVNSNGHTVLHIAASLGHADMVSFLIENGATMGGSADETIPQLTKVAAEAGHTNIVKMVLGYQNYTQQSHGYWGAILHTAVAQGNVEMVSLLLEDVKVDLESLDSNGMTPIFSAVDHPEMMALLVDRKANVSARCQQRDNINILHHCVQTGKTKVLNVLLNCGCNIEPIDNNGNTTLHYAVLNNNPAAVKLLVQRGVNMEIRNKYGRTAFHTAVECDNLQIVELLINYDVNINAITHGIKTTPLQFAIQRNNLCMIQFLLDHNVSVNVKGDAGDTALHTAVRTGKDAIVSLLLRQDVRLNARNSFGATPLDMALRDGNTVIFGLLIRAGAESGSKLYIDSLLQSQVQSHQKEASSSNQVSREENEDVPWFKWVPGDRTQNFENVGYNDAQRLSALEKEYSHSLRLFKESTLQDNQDSDEEDQISLHVRSNDNSRQQTPSLSDDRSPSSSMMESQELGSQLLSSIYDATGETISNYFNQILDISTSKWASKVIEYLIEWCGVTLYYNESLFVLKLNNKPEGPSPPWVAQFNKMSIIREPGLTIVPRPKQNTHLSIPGWFDHENLLICFINAVCVCRIVSPKVSSQAFSGVLGGLEEKISTPLRGTLIAGLAITSMIGGYNNADLLVKAILSVYSEAVRTSELPTSTDQQVLHRRKCTCGSSHEHRPLSPLAAAKAVGIAVWSARNEKRILPRVWDLNNDTLVQNIDIRQVYFITHRWREKGEIEYKDIVEKSSYEGRVSAEVRGISSYSKKLERIRSVIVKHARYVWIDTICMDRSSLSEVDKTIRSMYKWYANCRAVVLDSDTPLKLWKSRGWCLQEGAAAGLLYGILEKDSKVELVSMQELAEAQNIHLCQLDLSLYYRPGNAAEILARMDARRTTNVEDMSYALIGIFSINIPLAYGEEWDARTKVLNELATKKGDISFLSFATTRNNSGQYLPLPKDKNFLVALCIPAKISARISHFGLTVEAKLVNIVEFQGMLDGLKQWQKLQINRTKSVGLDQLITAAEQREIRNSKYIEVAIVHSIRSLMLVKIHGDERSMDGSQAYKPCHRLQCCQFEHYEFERLFADINVRYQTIWLGDKPITGTAMQNVQQQWDREPSQYSLLRRGPRPRKEKR</sequence>
<feature type="repeat" description="ANK" evidence="3">
    <location>
        <begin position="528"/>
        <end position="560"/>
    </location>
</feature>
<evidence type="ECO:0000313" key="5">
    <source>
        <dbReference type="EMBL" id="KAG2187060.1"/>
    </source>
</evidence>
<proteinExistence type="predicted"/>
<feature type="repeat" description="ANK" evidence="3">
    <location>
        <begin position="661"/>
        <end position="687"/>
    </location>
</feature>
<feature type="repeat" description="ANK" evidence="3">
    <location>
        <begin position="130"/>
        <end position="162"/>
    </location>
</feature>
<dbReference type="EMBL" id="JAEPRA010000004">
    <property type="protein sequence ID" value="KAG2187060.1"/>
    <property type="molecule type" value="Genomic_DNA"/>
</dbReference>
<feature type="repeat" description="ANK" evidence="3">
    <location>
        <begin position="561"/>
        <end position="593"/>
    </location>
</feature>
<feature type="repeat" description="ANK" evidence="3">
    <location>
        <begin position="262"/>
        <end position="294"/>
    </location>
</feature>
<organism evidence="5 6">
    <name type="scientific">Umbelopsis vinacea</name>
    <dbReference type="NCBI Taxonomy" id="44442"/>
    <lineage>
        <taxon>Eukaryota</taxon>
        <taxon>Fungi</taxon>
        <taxon>Fungi incertae sedis</taxon>
        <taxon>Mucoromycota</taxon>
        <taxon>Mucoromycotina</taxon>
        <taxon>Umbelopsidomycetes</taxon>
        <taxon>Umbelopsidales</taxon>
        <taxon>Umbelopsidaceae</taxon>
        <taxon>Umbelopsis</taxon>
    </lineage>
</organism>
<protein>
    <recommendedName>
        <fullName evidence="7">Heterokaryon incompatibility domain-containing protein</fullName>
    </recommendedName>
</protein>
<dbReference type="PANTHER" id="PTHR24198">
    <property type="entry name" value="ANKYRIN REPEAT AND PROTEIN KINASE DOMAIN-CONTAINING PROTEIN"/>
    <property type="match status" value="1"/>
</dbReference>
<feature type="repeat" description="ANK" evidence="3">
    <location>
        <begin position="495"/>
        <end position="527"/>
    </location>
</feature>
<dbReference type="GO" id="GO:0005737">
    <property type="term" value="C:cytoplasm"/>
    <property type="evidence" value="ECO:0007669"/>
    <property type="project" value="TreeGrafter"/>
</dbReference>
<comment type="caution">
    <text evidence="5">The sequence shown here is derived from an EMBL/GenBank/DDBJ whole genome shotgun (WGS) entry which is preliminary data.</text>
</comment>
<evidence type="ECO:0000313" key="6">
    <source>
        <dbReference type="Proteomes" id="UP000612746"/>
    </source>
</evidence>